<feature type="transmembrane region" description="Helical" evidence="2">
    <location>
        <begin position="80"/>
        <end position="99"/>
    </location>
</feature>
<keyword evidence="2" id="KW-1133">Transmembrane helix</keyword>
<dbReference type="InParanoid" id="A0A1Y1UBV0"/>
<dbReference type="RefSeq" id="XP_021869230.1">
    <property type="nucleotide sequence ID" value="XM_022018542.1"/>
</dbReference>
<keyword evidence="2" id="KW-0472">Membrane</keyword>
<evidence type="ECO:0000259" key="3">
    <source>
        <dbReference type="Pfam" id="PF15055"/>
    </source>
</evidence>
<evidence type="ECO:0000256" key="1">
    <source>
        <dbReference type="SAM" id="MobiDB-lite"/>
    </source>
</evidence>
<feature type="compositionally biased region" description="Low complexity" evidence="1">
    <location>
        <begin position="1"/>
        <end position="26"/>
    </location>
</feature>
<feature type="region of interest" description="Disordered" evidence="1">
    <location>
        <begin position="1"/>
        <end position="36"/>
    </location>
</feature>
<dbReference type="Pfam" id="PF15055">
    <property type="entry name" value="DMAC1_Dmo2"/>
    <property type="match status" value="1"/>
</dbReference>
<dbReference type="OrthoDB" id="6604875at2759"/>
<dbReference type="AlphaFoldDB" id="A0A1Y1UBV0"/>
<evidence type="ECO:0000313" key="5">
    <source>
        <dbReference type="Proteomes" id="UP000193218"/>
    </source>
</evidence>
<evidence type="ECO:0000256" key="2">
    <source>
        <dbReference type="SAM" id="Phobius"/>
    </source>
</evidence>
<name>A0A1Y1UBV0_9TREE</name>
<feature type="compositionally biased region" description="Basic and acidic residues" evidence="1">
    <location>
        <begin position="27"/>
        <end position="36"/>
    </location>
</feature>
<keyword evidence="5" id="KW-1185">Reference proteome</keyword>
<dbReference type="InterPro" id="IPR028036">
    <property type="entry name" value="DMAC1-like_dom"/>
</dbReference>
<feature type="domain" description="Distal membrane-arm assembly complex protein 1-like" evidence="3">
    <location>
        <begin position="39"/>
        <end position="85"/>
    </location>
</feature>
<evidence type="ECO:0000313" key="4">
    <source>
        <dbReference type="EMBL" id="ORX35014.1"/>
    </source>
</evidence>
<keyword evidence="2" id="KW-0812">Transmembrane</keyword>
<protein>
    <recommendedName>
        <fullName evidence="3">Distal membrane-arm assembly complex protein 1-like domain-containing protein</fullName>
    </recommendedName>
</protein>
<dbReference type="Proteomes" id="UP000193218">
    <property type="component" value="Unassembled WGS sequence"/>
</dbReference>
<reference evidence="4 5" key="1">
    <citation type="submission" date="2017-03" db="EMBL/GenBank/DDBJ databases">
        <title>Widespread Adenine N6-methylation of Active Genes in Fungi.</title>
        <authorList>
            <consortium name="DOE Joint Genome Institute"/>
            <person name="Mondo S.J."/>
            <person name="Dannebaum R.O."/>
            <person name="Kuo R.C."/>
            <person name="Louie K.B."/>
            <person name="Bewick A.J."/>
            <person name="Labutti K."/>
            <person name="Haridas S."/>
            <person name="Kuo A."/>
            <person name="Salamov A."/>
            <person name="Ahrendt S.R."/>
            <person name="Lau R."/>
            <person name="Bowen B.P."/>
            <person name="Lipzen A."/>
            <person name="Sullivan W."/>
            <person name="Andreopoulos W.B."/>
            <person name="Clum A."/>
            <person name="Lindquist E."/>
            <person name="Daum C."/>
            <person name="Northen T.R."/>
            <person name="Ramamoorthy G."/>
            <person name="Schmitz R.J."/>
            <person name="Gryganskyi A."/>
            <person name="Culley D."/>
            <person name="Magnuson J."/>
            <person name="James T.Y."/>
            <person name="O'Malley M.A."/>
            <person name="Stajich J.E."/>
            <person name="Spatafora J.W."/>
            <person name="Visel A."/>
            <person name="Grigoriev I.V."/>
        </authorList>
    </citation>
    <scope>NUCLEOTIDE SEQUENCE [LARGE SCALE GENOMIC DNA]</scope>
    <source>
        <strain evidence="4 5">NRRL Y-17943</strain>
    </source>
</reference>
<sequence>MSSGAISQSSSAATTSSNETSPSMSTSDDHGQKQPEWKDCTACRLTGAATFTGIGSYAIYQGYDQGAFAKVRPRGAPRSAQFTVAIGIVMIGLGLGRLVV</sequence>
<dbReference type="EMBL" id="NBSH01000012">
    <property type="protein sequence ID" value="ORX35014.1"/>
    <property type="molecule type" value="Genomic_DNA"/>
</dbReference>
<organism evidence="4 5">
    <name type="scientific">Kockovaella imperatae</name>
    <dbReference type="NCBI Taxonomy" id="4999"/>
    <lineage>
        <taxon>Eukaryota</taxon>
        <taxon>Fungi</taxon>
        <taxon>Dikarya</taxon>
        <taxon>Basidiomycota</taxon>
        <taxon>Agaricomycotina</taxon>
        <taxon>Tremellomycetes</taxon>
        <taxon>Tremellales</taxon>
        <taxon>Cuniculitremaceae</taxon>
        <taxon>Kockovaella</taxon>
    </lineage>
</organism>
<dbReference type="GeneID" id="33560351"/>
<accession>A0A1Y1UBV0</accession>
<proteinExistence type="predicted"/>
<gene>
    <name evidence="4" type="ORF">BD324DRAFT_652734</name>
</gene>
<comment type="caution">
    <text evidence="4">The sequence shown here is derived from an EMBL/GenBank/DDBJ whole genome shotgun (WGS) entry which is preliminary data.</text>
</comment>